<gene>
    <name evidence="2" type="ORF">TWF694_007175</name>
</gene>
<comment type="caution">
    <text evidence="2">The sequence shown here is derived from an EMBL/GenBank/DDBJ whole genome shotgun (WGS) entry which is preliminary data.</text>
</comment>
<protein>
    <submittedName>
        <fullName evidence="2">Uncharacterized protein</fullName>
    </submittedName>
</protein>
<feature type="compositionally biased region" description="Polar residues" evidence="1">
    <location>
        <begin position="46"/>
        <end position="62"/>
    </location>
</feature>
<name>A0AAV9XIF1_9PEZI</name>
<sequence>MVEYGRKDKIPGTSCEKKWKELNARRESEKDPKSGSGRLLHDDLPPQSQSLSTETSPVTPYSNYEEDENELS</sequence>
<organism evidence="2 3">
    <name type="scientific">Orbilia ellipsospora</name>
    <dbReference type="NCBI Taxonomy" id="2528407"/>
    <lineage>
        <taxon>Eukaryota</taxon>
        <taxon>Fungi</taxon>
        <taxon>Dikarya</taxon>
        <taxon>Ascomycota</taxon>
        <taxon>Pezizomycotina</taxon>
        <taxon>Orbiliomycetes</taxon>
        <taxon>Orbiliales</taxon>
        <taxon>Orbiliaceae</taxon>
        <taxon>Orbilia</taxon>
    </lineage>
</organism>
<proteinExistence type="predicted"/>
<feature type="region of interest" description="Disordered" evidence="1">
    <location>
        <begin position="1"/>
        <end position="72"/>
    </location>
</feature>
<feature type="compositionally biased region" description="Basic and acidic residues" evidence="1">
    <location>
        <begin position="1"/>
        <end position="44"/>
    </location>
</feature>
<evidence type="ECO:0000256" key="1">
    <source>
        <dbReference type="SAM" id="MobiDB-lite"/>
    </source>
</evidence>
<evidence type="ECO:0000313" key="2">
    <source>
        <dbReference type="EMBL" id="KAK6541362.1"/>
    </source>
</evidence>
<accession>A0AAV9XIF1</accession>
<dbReference type="AlphaFoldDB" id="A0AAV9XIF1"/>
<dbReference type="EMBL" id="JAVHJO010000003">
    <property type="protein sequence ID" value="KAK6541362.1"/>
    <property type="molecule type" value="Genomic_DNA"/>
</dbReference>
<dbReference type="Proteomes" id="UP001365542">
    <property type="component" value="Unassembled WGS sequence"/>
</dbReference>
<evidence type="ECO:0000313" key="3">
    <source>
        <dbReference type="Proteomes" id="UP001365542"/>
    </source>
</evidence>
<reference evidence="2 3" key="1">
    <citation type="submission" date="2019-10" db="EMBL/GenBank/DDBJ databases">
        <authorList>
            <person name="Palmer J.M."/>
        </authorList>
    </citation>
    <scope>NUCLEOTIDE SEQUENCE [LARGE SCALE GENOMIC DNA]</scope>
    <source>
        <strain evidence="2 3">TWF694</strain>
    </source>
</reference>
<keyword evidence="3" id="KW-1185">Reference proteome</keyword>